<evidence type="ECO:0000313" key="2">
    <source>
        <dbReference type="Proteomes" id="UP000287615"/>
    </source>
</evidence>
<sequence>QDVEEAVRLCAGSGIQEALIWLSEQKKGAGSPRREFMYDVGFCRLLFQADRTDIALSFAENLLIRIDRHKLEQWEPELAAQGLVQICRCLVKTDDGESEGETVQKRKQVAARLALLAPDQMLSLT</sequence>
<organism evidence="1 2">
    <name type="scientific">Candidatus Electrothrix marina</name>
    <dbReference type="NCBI Taxonomy" id="1859130"/>
    <lineage>
        <taxon>Bacteria</taxon>
        <taxon>Pseudomonadati</taxon>
        <taxon>Thermodesulfobacteriota</taxon>
        <taxon>Desulfobulbia</taxon>
        <taxon>Desulfobulbales</taxon>
        <taxon>Desulfobulbaceae</taxon>
        <taxon>Candidatus Electrothrix</taxon>
    </lineage>
</organism>
<dbReference type="InterPro" id="IPR017739">
    <property type="entry name" value="T6SS-assoc_VCA0119"/>
</dbReference>
<accession>A0A3S4TH18</accession>
<dbReference type="Pfam" id="PF16989">
    <property type="entry name" value="T6SS_VasJ"/>
    <property type="match status" value="1"/>
</dbReference>
<dbReference type="AlphaFoldDB" id="A0A3S4TH18"/>
<gene>
    <name evidence="1" type="ORF">VU00_10451</name>
</gene>
<proteinExistence type="predicted"/>
<comment type="caution">
    <text evidence="1">The sequence shown here is derived from an EMBL/GenBank/DDBJ whole genome shotgun (WGS) entry which is preliminary data.</text>
</comment>
<dbReference type="Proteomes" id="UP000287615">
    <property type="component" value="Unassembled WGS sequence"/>
</dbReference>
<evidence type="ECO:0000313" key="1">
    <source>
        <dbReference type="EMBL" id="RWX50637.1"/>
    </source>
</evidence>
<feature type="non-terminal residue" evidence="1">
    <location>
        <position position="1"/>
    </location>
</feature>
<dbReference type="EMBL" id="MTKR01000045">
    <property type="protein sequence ID" value="RWX50637.1"/>
    <property type="molecule type" value="Genomic_DNA"/>
</dbReference>
<name>A0A3S4TH18_9BACT</name>
<protein>
    <submittedName>
        <fullName evidence="1">Uncharacterized protein</fullName>
    </submittedName>
</protein>
<reference evidence="1 2" key="1">
    <citation type="submission" date="2017-01" db="EMBL/GenBank/DDBJ databases">
        <title>The cable genome- insights into the physiology and evolution of filamentous bacteria capable of sulfide oxidation via long distance electron transfer.</title>
        <authorList>
            <person name="Schreiber L."/>
            <person name="Bjerg J.T."/>
            <person name="Boggild A."/>
            <person name="Van De Vossenberg J."/>
            <person name="Meysman F."/>
            <person name="Nielsen L.P."/>
            <person name="Schramm A."/>
            <person name="Kjeldsen K.U."/>
        </authorList>
    </citation>
    <scope>NUCLEOTIDE SEQUENCE [LARGE SCALE GENOMIC DNA]</scope>
    <source>
        <strain evidence="1">A3</strain>
    </source>
</reference>